<evidence type="ECO:0000313" key="9">
    <source>
        <dbReference type="EMBL" id="MBL1076818.1"/>
    </source>
</evidence>
<accession>A0ABS1M848</accession>
<dbReference type="Gene3D" id="1.10.132.120">
    <property type="match status" value="1"/>
</dbReference>
<comment type="caution">
    <text evidence="9">The sequence shown here is derived from an EMBL/GenBank/DDBJ whole genome shotgun (WGS) entry which is preliminary data.</text>
</comment>
<evidence type="ECO:0000256" key="3">
    <source>
        <dbReference type="ARBA" id="ARBA00012891"/>
    </source>
</evidence>
<dbReference type="RefSeq" id="WP_201949350.1">
    <property type="nucleotide sequence ID" value="NZ_JAERRJ010000007.1"/>
</dbReference>
<dbReference type="SUPFAM" id="SSF55869">
    <property type="entry name" value="DNA topoisomerase I domain"/>
    <property type="match status" value="1"/>
</dbReference>
<keyword evidence="10" id="KW-1185">Reference proteome</keyword>
<feature type="domain" description="DNA topoisomerase I catalytic core eukaryotic-type" evidence="7">
    <location>
        <begin position="81"/>
        <end position="285"/>
    </location>
</feature>
<dbReference type="Gene3D" id="3.90.15.10">
    <property type="entry name" value="Topoisomerase I, Chain A, domain 3"/>
    <property type="match status" value="1"/>
</dbReference>
<evidence type="ECO:0000256" key="5">
    <source>
        <dbReference type="ARBA" id="ARBA00023125"/>
    </source>
</evidence>
<reference evidence="9 10" key="1">
    <citation type="submission" date="2021-01" db="EMBL/GenBank/DDBJ databases">
        <title>WGS of actinomycetes isolated from Thailand.</title>
        <authorList>
            <person name="Thawai C."/>
        </authorList>
    </citation>
    <scope>NUCLEOTIDE SEQUENCE [LARGE SCALE GENOMIC DNA]</scope>
    <source>
        <strain evidence="9 10">LPG 2</strain>
    </source>
</reference>
<organism evidence="9 10">
    <name type="scientific">Nocardia acididurans</name>
    <dbReference type="NCBI Taxonomy" id="2802282"/>
    <lineage>
        <taxon>Bacteria</taxon>
        <taxon>Bacillati</taxon>
        <taxon>Actinomycetota</taxon>
        <taxon>Actinomycetes</taxon>
        <taxon>Mycobacteriales</taxon>
        <taxon>Nocardiaceae</taxon>
        <taxon>Nocardia</taxon>
    </lineage>
</organism>
<gene>
    <name evidence="9" type="ORF">JK358_20690</name>
</gene>
<proteinExistence type="inferred from homology"/>
<dbReference type="EC" id="5.6.2.1" evidence="3"/>
<dbReference type="Proteomes" id="UP000602198">
    <property type="component" value="Unassembled WGS sequence"/>
</dbReference>
<dbReference type="PROSITE" id="PS52038">
    <property type="entry name" value="TOPO_IB_2"/>
    <property type="match status" value="1"/>
</dbReference>
<feature type="domain" description="DNA topoisomerase IB N-terminal" evidence="8">
    <location>
        <begin position="21"/>
        <end position="69"/>
    </location>
</feature>
<evidence type="ECO:0000256" key="1">
    <source>
        <dbReference type="ARBA" id="ARBA00000213"/>
    </source>
</evidence>
<dbReference type="InterPro" id="IPR001631">
    <property type="entry name" value="TopoI"/>
</dbReference>
<comment type="similarity">
    <text evidence="2">Belongs to the type IB topoisomerase family.</text>
</comment>
<evidence type="ECO:0000259" key="7">
    <source>
        <dbReference type="Pfam" id="PF01028"/>
    </source>
</evidence>
<keyword evidence="4" id="KW-0799">Topoisomerase</keyword>
<keyword evidence="6" id="KW-0413">Isomerase</keyword>
<comment type="catalytic activity">
    <reaction evidence="1">
        <text>ATP-independent breakage of single-stranded DNA, followed by passage and rejoining.</text>
        <dbReference type="EC" id="5.6.2.1"/>
    </reaction>
</comment>
<dbReference type="InterPro" id="IPR014711">
    <property type="entry name" value="TopoI_cat_a-hlx-sub_euk"/>
</dbReference>
<dbReference type="InterPro" id="IPR049331">
    <property type="entry name" value="Top1B_N_bact"/>
</dbReference>
<evidence type="ECO:0000256" key="2">
    <source>
        <dbReference type="ARBA" id="ARBA00006645"/>
    </source>
</evidence>
<evidence type="ECO:0000259" key="8">
    <source>
        <dbReference type="Pfam" id="PF21338"/>
    </source>
</evidence>
<dbReference type="Pfam" id="PF01028">
    <property type="entry name" value="Topoisom_I"/>
    <property type="match status" value="1"/>
</dbReference>
<evidence type="ECO:0000256" key="4">
    <source>
        <dbReference type="ARBA" id="ARBA00023029"/>
    </source>
</evidence>
<evidence type="ECO:0000256" key="6">
    <source>
        <dbReference type="ARBA" id="ARBA00023235"/>
    </source>
</evidence>
<dbReference type="Pfam" id="PF21338">
    <property type="entry name" value="Top1B_N_bact"/>
    <property type="match status" value="1"/>
</dbReference>
<dbReference type="InterPro" id="IPR035447">
    <property type="entry name" value="DNA_topo_I_N_sf"/>
</dbReference>
<dbReference type="EMBL" id="JAERRJ010000007">
    <property type="protein sequence ID" value="MBL1076818.1"/>
    <property type="molecule type" value="Genomic_DNA"/>
</dbReference>
<evidence type="ECO:0000313" key="10">
    <source>
        <dbReference type="Proteomes" id="UP000602198"/>
    </source>
</evidence>
<dbReference type="PRINTS" id="PR00416">
    <property type="entry name" value="EUTPISMRASEI"/>
</dbReference>
<dbReference type="Gene3D" id="3.30.66.10">
    <property type="entry name" value="DNA topoisomerase I domain"/>
    <property type="match status" value="1"/>
</dbReference>
<dbReference type="InterPro" id="IPR013500">
    <property type="entry name" value="TopoI_cat_euk"/>
</dbReference>
<sequence length="339" mass="38008">MRLRRSIIHGPGFTRRRRGRGFSYATTEGSPLADDDALKRIRALAIPPAWREVWICPHANGHIQAIGVDNAGRRQYLYHDRWRRERDEEKFDRVLELAALLPGMREQLRADLALRGAVPHRVLAVAITLLDSGEFRFGGEEYAEANDTHGVATLLCEHARASGSDITFDHTAKGGIRHRATLRDDLLATAIRALRHHRPASARLLVCRDGATEHEIHADAVNSRFRELTGAEFSVKDLHTWQATVLAAADFATRERPDSARRRAAVIRQVMTNVAEVLGNTPVVVRDSYVDPRVVRAYENGATIASVLRRRDSADERRNRVDRAVIRLLRRSGAQGNGV</sequence>
<name>A0ABS1M848_9NOCA</name>
<keyword evidence="5" id="KW-0238">DNA-binding</keyword>
<protein>
    <recommendedName>
        <fullName evidence="3">DNA topoisomerase</fullName>
        <ecNumber evidence="3">5.6.2.1</ecNumber>
    </recommendedName>
</protein>
<dbReference type="InterPro" id="IPR011010">
    <property type="entry name" value="DNA_brk_join_enz"/>
</dbReference>
<dbReference type="SUPFAM" id="SSF56349">
    <property type="entry name" value="DNA breaking-rejoining enzymes"/>
    <property type="match status" value="1"/>
</dbReference>